<dbReference type="InterPro" id="IPR013087">
    <property type="entry name" value="Znf_C2H2_type"/>
</dbReference>
<evidence type="ECO:0000313" key="2">
    <source>
        <dbReference type="EMBL" id="CAB0040032.1"/>
    </source>
</evidence>
<reference evidence="2 3" key="1">
    <citation type="submission" date="2020-02" db="EMBL/GenBank/DDBJ databases">
        <authorList>
            <person name="Ferguson B K."/>
        </authorList>
    </citation>
    <scope>NUCLEOTIDE SEQUENCE [LARGE SCALE GENOMIC DNA]</scope>
</reference>
<protein>
    <recommendedName>
        <fullName evidence="1">C2H2-type domain-containing protein</fullName>
    </recommendedName>
</protein>
<dbReference type="PROSITE" id="PS00028">
    <property type="entry name" value="ZINC_FINGER_C2H2_1"/>
    <property type="match status" value="1"/>
</dbReference>
<organism evidence="2 3">
    <name type="scientific">Trichogramma brassicae</name>
    <dbReference type="NCBI Taxonomy" id="86971"/>
    <lineage>
        <taxon>Eukaryota</taxon>
        <taxon>Metazoa</taxon>
        <taxon>Ecdysozoa</taxon>
        <taxon>Arthropoda</taxon>
        <taxon>Hexapoda</taxon>
        <taxon>Insecta</taxon>
        <taxon>Pterygota</taxon>
        <taxon>Neoptera</taxon>
        <taxon>Endopterygota</taxon>
        <taxon>Hymenoptera</taxon>
        <taxon>Apocrita</taxon>
        <taxon>Proctotrupomorpha</taxon>
        <taxon>Chalcidoidea</taxon>
        <taxon>Trichogrammatidae</taxon>
        <taxon>Trichogramma</taxon>
    </lineage>
</organism>
<proteinExistence type="predicted"/>
<keyword evidence="3" id="KW-1185">Reference proteome</keyword>
<feature type="domain" description="C2H2-type" evidence="1">
    <location>
        <begin position="172"/>
        <end position="193"/>
    </location>
</feature>
<evidence type="ECO:0000259" key="1">
    <source>
        <dbReference type="PROSITE" id="PS00028"/>
    </source>
</evidence>
<sequence length="387" mass="43265">MPNIGGPRCSRRRLYTALLTRSSCVRSPNMERGYRNTQLCSARQKQFIIGAPASVRYAASAAFPPRRCMFLADTPHHWSSSLTNARGSTSVVARMPEVGPLVMSAPRRWRSGKPSGPATTKGRWTHRLIPSIAAWIERRHGEVNYHLTQLLSGHGCFRSYLCRTKNDTSSSCPTCHPTVEDVEHVIFHCPPIHVGKRRALPPSKRAIRARDNCKLMDLAMMLFRKRVFFFIKILLWVSINALTDSIKDSRFLSYHYGNTNENQAQPSTSVGPSTSAPNKYLFGLATIIPRVISPLTLTVSILPSSMNSNNTHGIVTITNLSELSVRAFIDTHSKILLKKTPDFLESIIAKSISLPSATSNRTWVIVSYTLEYDTLGKITCLPGEHRY</sequence>
<dbReference type="AlphaFoldDB" id="A0A6H5IWA1"/>
<dbReference type="Proteomes" id="UP000479190">
    <property type="component" value="Unassembled WGS sequence"/>
</dbReference>
<dbReference type="EMBL" id="CADCXV010000995">
    <property type="protein sequence ID" value="CAB0040032.1"/>
    <property type="molecule type" value="Genomic_DNA"/>
</dbReference>
<dbReference type="OrthoDB" id="7700848at2759"/>
<gene>
    <name evidence="2" type="ORF">TBRA_LOCUS11768</name>
</gene>
<accession>A0A6H5IWA1</accession>
<evidence type="ECO:0000313" key="3">
    <source>
        <dbReference type="Proteomes" id="UP000479190"/>
    </source>
</evidence>
<name>A0A6H5IWA1_9HYME</name>